<dbReference type="InterPro" id="IPR006290">
    <property type="entry name" value="CztS_silS_copS"/>
</dbReference>
<dbReference type="NCBIfam" id="TIGR01386">
    <property type="entry name" value="cztS_silS_copS"/>
    <property type="match status" value="1"/>
</dbReference>
<dbReference type="EC" id="2.7.13.3" evidence="14"/>
<evidence type="ECO:0000256" key="1">
    <source>
        <dbReference type="ARBA" id="ARBA00000085"/>
    </source>
</evidence>
<keyword evidence="6 14" id="KW-0808">Transferase</keyword>
<dbReference type="InterPro" id="IPR036890">
    <property type="entry name" value="HATPase_C_sf"/>
</dbReference>
<feature type="transmembrane region" description="Helical" evidence="14">
    <location>
        <begin position="170"/>
        <end position="189"/>
    </location>
</feature>
<evidence type="ECO:0000256" key="14">
    <source>
        <dbReference type="RuleBase" id="RU364088"/>
    </source>
</evidence>
<dbReference type="EMBL" id="SJTG01000002">
    <property type="protein sequence ID" value="TCI11383.1"/>
    <property type="molecule type" value="Genomic_DNA"/>
</dbReference>
<evidence type="ECO:0000256" key="9">
    <source>
        <dbReference type="ARBA" id="ARBA00022777"/>
    </source>
</evidence>
<evidence type="ECO:0000256" key="6">
    <source>
        <dbReference type="ARBA" id="ARBA00022679"/>
    </source>
</evidence>
<evidence type="ECO:0000256" key="3">
    <source>
        <dbReference type="ARBA" id="ARBA00022475"/>
    </source>
</evidence>
<dbReference type="CDD" id="cd06225">
    <property type="entry name" value="HAMP"/>
    <property type="match status" value="1"/>
</dbReference>
<dbReference type="SUPFAM" id="SSF55874">
    <property type="entry name" value="ATPase domain of HSP90 chaperone/DNA topoisomerase II/histidine kinase"/>
    <property type="match status" value="1"/>
</dbReference>
<dbReference type="GO" id="GO:0005524">
    <property type="term" value="F:ATP binding"/>
    <property type="evidence" value="ECO:0007669"/>
    <property type="project" value="UniProtKB-KW"/>
</dbReference>
<dbReference type="Proteomes" id="UP000291822">
    <property type="component" value="Unassembled WGS sequence"/>
</dbReference>
<keyword evidence="7 14" id="KW-0812">Transmembrane</keyword>
<dbReference type="SUPFAM" id="SSF47384">
    <property type="entry name" value="Homodimeric domain of signal transducing histidine kinase"/>
    <property type="match status" value="1"/>
</dbReference>
<dbReference type="PRINTS" id="PR00344">
    <property type="entry name" value="BCTRLSENSOR"/>
</dbReference>
<protein>
    <recommendedName>
        <fullName evidence="14">Sensor protein</fullName>
        <ecNumber evidence="14">2.7.13.3</ecNumber>
    </recommendedName>
</protein>
<feature type="domain" description="Histidine kinase" evidence="15">
    <location>
        <begin position="251"/>
        <end position="465"/>
    </location>
</feature>
<dbReference type="InterPro" id="IPR003661">
    <property type="entry name" value="HisK_dim/P_dom"/>
</dbReference>
<gene>
    <name evidence="17" type="ORF">EZM97_14920</name>
</gene>
<dbReference type="SUPFAM" id="SSF158472">
    <property type="entry name" value="HAMP domain-like"/>
    <property type="match status" value="1"/>
</dbReference>
<dbReference type="InterPro" id="IPR004358">
    <property type="entry name" value="Sig_transdc_His_kin-like_C"/>
</dbReference>
<dbReference type="SMART" id="SM00388">
    <property type="entry name" value="HisKA"/>
    <property type="match status" value="1"/>
</dbReference>
<evidence type="ECO:0000259" key="16">
    <source>
        <dbReference type="PROSITE" id="PS50885"/>
    </source>
</evidence>
<dbReference type="InterPro" id="IPR048590">
    <property type="entry name" value="CusS-like_sensor"/>
</dbReference>
<evidence type="ECO:0000313" key="17">
    <source>
        <dbReference type="EMBL" id="TCI11383.1"/>
    </source>
</evidence>
<dbReference type="InterPro" id="IPR050428">
    <property type="entry name" value="TCS_sensor_his_kinase"/>
</dbReference>
<keyword evidence="12 14" id="KW-0902">Two-component regulatory system</keyword>
<sequence>MHRFALSTRLTVCFIAIMALCFAVVGALLFRAVADRFYVQDEVNLVLSTRHLRRLVSELATPRDLVDHRDRLTALILGDAAVSMRIVDNQGRVLVEHPAVGGQPAMATHVVPGDQRVLRSDVTSWDDGAGNPVRGVSALARLQDKTPVTISVARTMTDRAVVLARYRHDITLILLSGGVLAVVLSYLLVRRAMRPLRTMADNARAITAQRLGSRMSMRDTPAELHDLALSLNAMLERLEHGFGRVWQFTVDLAHDLRTPIGNLRGANEVALARPRTAAEYQALLGSNIEECDRVSRTIESVLFLARAESPQFALQRTTFDAVQELTRIADYFEGLSSEAGVSIRVDGHASLHADRELFRRAVGNLLSNALRYTDAGKSIDMTAAAVDDGVTVSVANEGPGIDAAHLDQLFDRFYRVDRSRSDSASSTGLGLSIVKSIMELHGGQVTVSSQLQGITCFTLWFPRSTGPEHESAARP</sequence>
<comment type="function">
    <text evidence="14">Member of a two-component regulatory system.</text>
</comment>
<name>A0A4R0YWJ7_9GAMM</name>
<evidence type="ECO:0000259" key="15">
    <source>
        <dbReference type="PROSITE" id="PS50109"/>
    </source>
</evidence>
<evidence type="ECO:0000313" key="18">
    <source>
        <dbReference type="Proteomes" id="UP000291822"/>
    </source>
</evidence>
<comment type="subcellular location">
    <subcellularLocation>
        <location evidence="2 14">Cell inner membrane</location>
    </subcellularLocation>
</comment>
<evidence type="ECO:0000256" key="12">
    <source>
        <dbReference type="ARBA" id="ARBA00023012"/>
    </source>
</evidence>
<dbReference type="Gene3D" id="6.10.340.10">
    <property type="match status" value="1"/>
</dbReference>
<dbReference type="PROSITE" id="PS50885">
    <property type="entry name" value="HAMP"/>
    <property type="match status" value="1"/>
</dbReference>
<comment type="catalytic activity">
    <reaction evidence="1 14">
        <text>ATP + protein L-histidine = ADP + protein N-phospho-L-histidine.</text>
        <dbReference type="EC" id="2.7.13.3"/>
    </reaction>
</comment>
<keyword evidence="11 14" id="KW-1133">Transmembrane helix</keyword>
<keyword evidence="9 14" id="KW-0418">Kinase</keyword>
<evidence type="ECO:0000256" key="13">
    <source>
        <dbReference type="ARBA" id="ARBA00023136"/>
    </source>
</evidence>
<dbReference type="Gene3D" id="1.10.287.130">
    <property type="match status" value="1"/>
</dbReference>
<dbReference type="InterPro" id="IPR036097">
    <property type="entry name" value="HisK_dim/P_sf"/>
</dbReference>
<dbReference type="Pfam" id="PF02518">
    <property type="entry name" value="HATPase_c"/>
    <property type="match status" value="1"/>
</dbReference>
<keyword evidence="4 14" id="KW-0997">Cell inner membrane</keyword>
<keyword evidence="10 14" id="KW-0067">ATP-binding</keyword>
<dbReference type="SMART" id="SM00387">
    <property type="entry name" value="HATPase_c"/>
    <property type="match status" value="1"/>
</dbReference>
<dbReference type="RefSeq" id="WP_131410333.1">
    <property type="nucleotide sequence ID" value="NZ_SJTG01000002.1"/>
</dbReference>
<dbReference type="CDD" id="cd00075">
    <property type="entry name" value="HATPase"/>
    <property type="match status" value="1"/>
</dbReference>
<feature type="domain" description="HAMP" evidence="16">
    <location>
        <begin position="190"/>
        <end position="243"/>
    </location>
</feature>
<evidence type="ECO:0000256" key="5">
    <source>
        <dbReference type="ARBA" id="ARBA00022553"/>
    </source>
</evidence>
<keyword evidence="13 14" id="KW-0472">Membrane</keyword>
<dbReference type="PROSITE" id="PS50109">
    <property type="entry name" value="HIS_KIN"/>
    <property type="match status" value="1"/>
</dbReference>
<organism evidence="17 18">
    <name type="scientific">Dyella soli</name>
    <dbReference type="NCBI Taxonomy" id="522319"/>
    <lineage>
        <taxon>Bacteria</taxon>
        <taxon>Pseudomonadati</taxon>
        <taxon>Pseudomonadota</taxon>
        <taxon>Gammaproteobacteria</taxon>
        <taxon>Lysobacterales</taxon>
        <taxon>Rhodanobacteraceae</taxon>
        <taxon>Dyella</taxon>
    </lineage>
</organism>
<comment type="caution">
    <text evidence="17">The sequence shown here is derived from an EMBL/GenBank/DDBJ whole genome shotgun (WGS) entry which is preliminary data.</text>
</comment>
<dbReference type="InterPro" id="IPR005467">
    <property type="entry name" value="His_kinase_dom"/>
</dbReference>
<reference evidence="17 18" key="1">
    <citation type="submission" date="2019-02" db="EMBL/GenBank/DDBJ databases">
        <title>Dyella amyloliquefaciens sp. nov., isolated from forest soil.</title>
        <authorList>
            <person name="Gao Z.-H."/>
            <person name="Qiu L.-H."/>
        </authorList>
    </citation>
    <scope>NUCLEOTIDE SEQUENCE [LARGE SCALE GENOMIC DNA]</scope>
    <source>
        <strain evidence="17 18">KACC 12747</strain>
    </source>
</reference>
<dbReference type="Pfam" id="PF00672">
    <property type="entry name" value="HAMP"/>
    <property type="match status" value="1"/>
</dbReference>
<dbReference type="PANTHER" id="PTHR45436">
    <property type="entry name" value="SENSOR HISTIDINE KINASE YKOH"/>
    <property type="match status" value="1"/>
</dbReference>
<dbReference type="SMART" id="SM00304">
    <property type="entry name" value="HAMP"/>
    <property type="match status" value="1"/>
</dbReference>
<keyword evidence="5" id="KW-0597">Phosphoprotein</keyword>
<evidence type="ECO:0000256" key="11">
    <source>
        <dbReference type="ARBA" id="ARBA00022989"/>
    </source>
</evidence>
<proteinExistence type="predicted"/>
<dbReference type="Pfam" id="PF21085">
    <property type="entry name" value="CusS"/>
    <property type="match status" value="1"/>
</dbReference>
<evidence type="ECO:0000256" key="7">
    <source>
        <dbReference type="ARBA" id="ARBA00022692"/>
    </source>
</evidence>
<dbReference type="FunFam" id="3.30.565.10:FF:000006">
    <property type="entry name" value="Sensor histidine kinase WalK"/>
    <property type="match status" value="1"/>
</dbReference>
<dbReference type="AlphaFoldDB" id="A0A4R0YWJ7"/>
<dbReference type="PANTHER" id="PTHR45436:SF3">
    <property type="entry name" value="SENSOR HISTIDINE KINASE HPRS"/>
    <property type="match status" value="1"/>
</dbReference>
<dbReference type="GO" id="GO:0005886">
    <property type="term" value="C:plasma membrane"/>
    <property type="evidence" value="ECO:0007669"/>
    <property type="project" value="UniProtKB-SubCell"/>
</dbReference>
<evidence type="ECO:0000256" key="10">
    <source>
        <dbReference type="ARBA" id="ARBA00022840"/>
    </source>
</evidence>
<evidence type="ECO:0000256" key="4">
    <source>
        <dbReference type="ARBA" id="ARBA00022519"/>
    </source>
</evidence>
<dbReference type="InterPro" id="IPR003660">
    <property type="entry name" value="HAMP_dom"/>
</dbReference>
<dbReference type="CDD" id="cd00082">
    <property type="entry name" value="HisKA"/>
    <property type="match status" value="1"/>
</dbReference>
<keyword evidence="8 14" id="KW-0547">Nucleotide-binding</keyword>
<keyword evidence="3 14" id="KW-1003">Cell membrane</keyword>
<dbReference type="Gene3D" id="3.30.565.10">
    <property type="entry name" value="Histidine kinase-like ATPase, C-terminal domain"/>
    <property type="match status" value="1"/>
</dbReference>
<evidence type="ECO:0000256" key="2">
    <source>
        <dbReference type="ARBA" id="ARBA00004533"/>
    </source>
</evidence>
<dbReference type="GO" id="GO:0000155">
    <property type="term" value="F:phosphorelay sensor kinase activity"/>
    <property type="evidence" value="ECO:0007669"/>
    <property type="project" value="InterPro"/>
</dbReference>
<dbReference type="InterPro" id="IPR003594">
    <property type="entry name" value="HATPase_dom"/>
</dbReference>
<keyword evidence="18" id="KW-1185">Reference proteome</keyword>
<dbReference type="Pfam" id="PF00512">
    <property type="entry name" value="HisKA"/>
    <property type="match status" value="1"/>
</dbReference>
<evidence type="ECO:0000256" key="8">
    <source>
        <dbReference type="ARBA" id="ARBA00022741"/>
    </source>
</evidence>
<accession>A0A4R0YWJ7</accession>